<evidence type="ECO:0000259" key="1">
    <source>
        <dbReference type="Pfam" id="PF01796"/>
    </source>
</evidence>
<organism evidence="3 4">
    <name type="scientific">Nonomuraea insulae</name>
    <dbReference type="NCBI Taxonomy" id="1616787"/>
    <lineage>
        <taxon>Bacteria</taxon>
        <taxon>Bacillati</taxon>
        <taxon>Actinomycetota</taxon>
        <taxon>Actinomycetes</taxon>
        <taxon>Streptosporangiales</taxon>
        <taxon>Streptosporangiaceae</taxon>
        <taxon>Nonomuraea</taxon>
    </lineage>
</organism>
<dbReference type="Gene3D" id="6.10.30.10">
    <property type="match status" value="1"/>
</dbReference>
<feature type="domain" description="ChsH2 rubredoxin-like zinc ribbon" evidence="2">
    <location>
        <begin position="14"/>
        <end position="47"/>
    </location>
</feature>
<proteinExistence type="predicted"/>
<dbReference type="InterPro" id="IPR052513">
    <property type="entry name" value="Thioester_dehydratase-like"/>
</dbReference>
<dbReference type="PANTHER" id="PTHR34075:SF5">
    <property type="entry name" value="BLR3430 PROTEIN"/>
    <property type="match status" value="1"/>
</dbReference>
<dbReference type="EMBL" id="JBHSPA010000022">
    <property type="protein sequence ID" value="MFC5825622.1"/>
    <property type="molecule type" value="Genomic_DNA"/>
</dbReference>
<comment type="caution">
    <text evidence="3">The sequence shown here is derived from an EMBL/GenBank/DDBJ whole genome shotgun (WGS) entry which is preliminary data.</text>
</comment>
<dbReference type="Pfam" id="PF01796">
    <property type="entry name" value="OB_ChsH2_C"/>
    <property type="match status" value="1"/>
</dbReference>
<accession>A0ABW1CKD3</accession>
<evidence type="ECO:0000259" key="2">
    <source>
        <dbReference type="Pfam" id="PF12172"/>
    </source>
</evidence>
<dbReference type="InterPro" id="IPR022002">
    <property type="entry name" value="ChsH2_Znr"/>
</dbReference>
<gene>
    <name evidence="3" type="ORF">ACFPZ3_17310</name>
</gene>
<evidence type="ECO:0000313" key="4">
    <source>
        <dbReference type="Proteomes" id="UP001596058"/>
    </source>
</evidence>
<dbReference type="SUPFAM" id="SSF50249">
    <property type="entry name" value="Nucleic acid-binding proteins"/>
    <property type="match status" value="1"/>
</dbReference>
<dbReference type="Pfam" id="PF12172">
    <property type="entry name" value="zf-ChsH2"/>
    <property type="match status" value="1"/>
</dbReference>
<sequence>MYLPQPDRDSAPWWERVAAGEFAVQECDSCGTSRFPPRAFCPRCRTEGWHWHEAEPEGTVESWIVSHQPFVPGRRDPYLVVMIRLAVVPECLVYGNWRGERPPAYGERVRGVYTEVEEGVTLLDWAPADAGNPHPHPLRRNPSH</sequence>
<keyword evidence="4" id="KW-1185">Reference proteome</keyword>
<name>A0ABW1CKD3_9ACTN</name>
<dbReference type="RefSeq" id="WP_379515130.1">
    <property type="nucleotide sequence ID" value="NZ_JBHSPA010000022.1"/>
</dbReference>
<protein>
    <submittedName>
        <fullName evidence="3">Zn-ribbon domain-containing OB-fold protein</fullName>
    </submittedName>
</protein>
<dbReference type="PANTHER" id="PTHR34075">
    <property type="entry name" value="BLR3430 PROTEIN"/>
    <property type="match status" value="1"/>
</dbReference>
<dbReference type="InterPro" id="IPR002878">
    <property type="entry name" value="ChsH2_C"/>
</dbReference>
<evidence type="ECO:0000313" key="3">
    <source>
        <dbReference type="EMBL" id="MFC5825622.1"/>
    </source>
</evidence>
<dbReference type="Proteomes" id="UP001596058">
    <property type="component" value="Unassembled WGS sequence"/>
</dbReference>
<dbReference type="InterPro" id="IPR012340">
    <property type="entry name" value="NA-bd_OB-fold"/>
</dbReference>
<reference evidence="4" key="1">
    <citation type="journal article" date="2019" name="Int. J. Syst. Evol. Microbiol.">
        <title>The Global Catalogue of Microorganisms (GCM) 10K type strain sequencing project: providing services to taxonomists for standard genome sequencing and annotation.</title>
        <authorList>
            <consortium name="The Broad Institute Genomics Platform"/>
            <consortium name="The Broad Institute Genome Sequencing Center for Infectious Disease"/>
            <person name="Wu L."/>
            <person name="Ma J."/>
        </authorList>
    </citation>
    <scope>NUCLEOTIDE SEQUENCE [LARGE SCALE GENOMIC DNA]</scope>
    <source>
        <strain evidence="4">CCUG 53903</strain>
    </source>
</reference>
<feature type="domain" description="ChsH2 C-terminal OB-fold" evidence="1">
    <location>
        <begin position="51"/>
        <end position="112"/>
    </location>
</feature>